<dbReference type="Pfam" id="PF05717">
    <property type="entry name" value="TnpB_IS66"/>
    <property type="match status" value="1"/>
</dbReference>
<reference evidence="1" key="1">
    <citation type="journal article" date="2007" name="J. Bacteriol.">
        <title>Comparative genome analysis of four magnetotactic bacteria reveals a complex set of group-specific genes implicated in magnetosome biomineralization and function.</title>
        <authorList>
            <person name="Richter M."/>
            <person name="Kube M."/>
            <person name="Bazylinski D.A."/>
            <person name="Lombardot T."/>
            <person name="Gloeckner F.O."/>
            <person name="Reinhardt R."/>
            <person name="Schueler D."/>
        </authorList>
    </citation>
    <scope>NUCLEOTIDE SEQUENCE</scope>
    <source>
        <strain evidence="1">MSR-1</strain>
    </source>
</reference>
<dbReference type="PANTHER" id="PTHR36455">
    <property type="match status" value="1"/>
</dbReference>
<dbReference type="AlphaFoldDB" id="A4U5D9"/>
<gene>
    <name evidence="1" type="primary">tnpF</name>
    <name evidence="1" type="ORF">MGR_4164</name>
</gene>
<dbReference type="PANTHER" id="PTHR36455:SF1">
    <property type="entry name" value="BLR8292 PROTEIN"/>
    <property type="match status" value="1"/>
</dbReference>
<protein>
    <submittedName>
        <fullName evidence="1">Transposase, IS66 family</fullName>
    </submittedName>
</protein>
<proteinExistence type="predicted"/>
<sequence>MIPVPRNVLVWLAVGRTDMRRGMNGLALQVQESLKRDPHVGDLFVFRGRSGDMIKIIWHDGLGMSLYAKRLEKGRFIWPSPADGVVAISPAQLAYMLDGIGCLVIPPFLAGSEHRIYDSIGAWRPAVKPHRVGLHRPARQPGPLHRVLALLDVLLRRAPLIVEGDHAGGGPGQIGDDEADAGIQFAGMPFDLGDHAALPAP</sequence>
<organism evidence="1">
    <name type="scientific">Magnetospirillum gryphiswaldense</name>
    <dbReference type="NCBI Taxonomy" id="55518"/>
    <lineage>
        <taxon>Bacteria</taxon>
        <taxon>Pseudomonadati</taxon>
        <taxon>Pseudomonadota</taxon>
        <taxon>Alphaproteobacteria</taxon>
        <taxon>Rhodospirillales</taxon>
        <taxon>Rhodospirillaceae</taxon>
        <taxon>Magnetospirillum</taxon>
    </lineage>
</organism>
<dbReference type="NCBIfam" id="NF033819">
    <property type="entry name" value="IS66_TnpB"/>
    <property type="match status" value="1"/>
</dbReference>
<evidence type="ECO:0000313" key="1">
    <source>
        <dbReference type="EMBL" id="CAM78096.1"/>
    </source>
</evidence>
<name>A4U5D9_9PROT</name>
<dbReference type="InterPro" id="IPR008878">
    <property type="entry name" value="Transposase_IS66_Orf2"/>
</dbReference>
<dbReference type="EMBL" id="CU459003">
    <property type="protein sequence ID" value="CAM78096.1"/>
    <property type="molecule type" value="Genomic_DNA"/>
</dbReference>
<accession>A4U5D9</accession>